<gene>
    <name evidence="1" type="ORF">QAD02_008057</name>
</gene>
<proteinExistence type="predicted"/>
<comment type="caution">
    <text evidence="1">The sequence shown here is derived from an EMBL/GenBank/DDBJ whole genome shotgun (WGS) entry which is preliminary data.</text>
</comment>
<organism evidence="1 2">
    <name type="scientific">Eretmocerus hayati</name>
    <dbReference type="NCBI Taxonomy" id="131215"/>
    <lineage>
        <taxon>Eukaryota</taxon>
        <taxon>Metazoa</taxon>
        <taxon>Ecdysozoa</taxon>
        <taxon>Arthropoda</taxon>
        <taxon>Hexapoda</taxon>
        <taxon>Insecta</taxon>
        <taxon>Pterygota</taxon>
        <taxon>Neoptera</taxon>
        <taxon>Endopterygota</taxon>
        <taxon>Hymenoptera</taxon>
        <taxon>Apocrita</taxon>
        <taxon>Proctotrupomorpha</taxon>
        <taxon>Chalcidoidea</taxon>
        <taxon>Aphelinidae</taxon>
        <taxon>Aphelininae</taxon>
        <taxon>Eretmocerus</taxon>
    </lineage>
</organism>
<reference evidence="1" key="1">
    <citation type="submission" date="2023-04" db="EMBL/GenBank/DDBJ databases">
        <title>A chromosome-level genome assembly of the parasitoid wasp Eretmocerus hayati.</title>
        <authorList>
            <person name="Zhong Y."/>
            <person name="Liu S."/>
            <person name="Liu Y."/>
        </authorList>
    </citation>
    <scope>NUCLEOTIDE SEQUENCE</scope>
    <source>
        <strain evidence="1">ZJU_SS_LIU_2023</strain>
    </source>
</reference>
<accession>A0ACC2N5E3</accession>
<evidence type="ECO:0000313" key="1">
    <source>
        <dbReference type="EMBL" id="KAJ8666395.1"/>
    </source>
</evidence>
<dbReference type="Proteomes" id="UP001239111">
    <property type="component" value="Chromosome 4"/>
</dbReference>
<evidence type="ECO:0000313" key="2">
    <source>
        <dbReference type="Proteomes" id="UP001239111"/>
    </source>
</evidence>
<keyword evidence="2" id="KW-1185">Reference proteome</keyword>
<sequence length="131" mass="14338">METINKRRTIVRTSSTKANNAVKALLARNSSLDEIQESFEFLELKYNELDEAQGAYQKMLYDQNAADENIAAEADGDDDYVKVYVTTRRRVAKLSDAANTSSRASSVNSSNSSNGQSLSAPAPVIPQSTLK</sequence>
<dbReference type="EMBL" id="CM056744">
    <property type="protein sequence ID" value="KAJ8666395.1"/>
    <property type="molecule type" value="Genomic_DNA"/>
</dbReference>
<name>A0ACC2N5E3_9HYME</name>
<protein>
    <submittedName>
        <fullName evidence="1">Uncharacterized protein</fullName>
    </submittedName>
</protein>